<evidence type="ECO:0000313" key="2">
    <source>
        <dbReference type="EMBL" id="AOW99267.1"/>
    </source>
</evidence>
<dbReference type="AlphaFoldDB" id="A0A1D8TNN9"/>
<dbReference type="OrthoDB" id="516702at2"/>
<dbReference type="Proteomes" id="UP000177870">
    <property type="component" value="Chromosome"/>
</dbReference>
<dbReference type="EMBL" id="CP017599">
    <property type="protein sequence ID" value="AOW99267.1"/>
    <property type="molecule type" value="Genomic_DNA"/>
</dbReference>
<feature type="compositionally biased region" description="Low complexity" evidence="1">
    <location>
        <begin position="1"/>
        <end position="22"/>
    </location>
</feature>
<dbReference type="KEGG" id="mpro:BJP34_07170"/>
<reference evidence="3" key="1">
    <citation type="submission" date="2016-10" db="EMBL/GenBank/DDBJ databases">
        <title>Comparative genomics uncovers the prolific and rare metabolic potential of the cyanobacterial genus Moorea.</title>
        <authorList>
            <person name="Leao T."/>
            <person name="Castelao G."/>
            <person name="Korobeynikov A."/>
            <person name="Monroe E.A."/>
            <person name="Podell S."/>
            <person name="Glukhov E."/>
            <person name="Allen E."/>
            <person name="Gerwick W.H."/>
            <person name="Gerwick L."/>
        </authorList>
    </citation>
    <scope>NUCLEOTIDE SEQUENCE [LARGE SCALE GENOMIC DNA]</scope>
    <source>
        <strain evidence="3">PAL-8-15-08-1</strain>
    </source>
</reference>
<evidence type="ECO:0000313" key="3">
    <source>
        <dbReference type="Proteomes" id="UP000177870"/>
    </source>
</evidence>
<proteinExistence type="predicted"/>
<protein>
    <submittedName>
        <fullName evidence="2">Uncharacterized protein</fullName>
    </submittedName>
</protein>
<evidence type="ECO:0000256" key="1">
    <source>
        <dbReference type="SAM" id="MobiDB-lite"/>
    </source>
</evidence>
<name>A0A1D8TNN9_9CYAN</name>
<dbReference type="RefSeq" id="WP_070391754.1">
    <property type="nucleotide sequence ID" value="NZ_CP017599.1"/>
</dbReference>
<sequence length="84" mass="9678">MTEEFIPNENNNPEEITPANTPQEPSPKKYPVKHILKGSRKAIFKTMHTLYALRYAEISEWSPLQPTGIPGEFITMMTKYLIID</sequence>
<feature type="region of interest" description="Disordered" evidence="1">
    <location>
        <begin position="1"/>
        <end position="30"/>
    </location>
</feature>
<accession>A0A1D8TNN9</accession>
<gene>
    <name evidence="2" type="ORF">BJP34_07170</name>
</gene>
<organism evidence="2 3">
    <name type="scientific">Moorena producens PAL-8-15-08-1</name>
    <dbReference type="NCBI Taxonomy" id="1458985"/>
    <lineage>
        <taxon>Bacteria</taxon>
        <taxon>Bacillati</taxon>
        <taxon>Cyanobacteriota</taxon>
        <taxon>Cyanophyceae</taxon>
        <taxon>Coleofasciculales</taxon>
        <taxon>Coleofasciculaceae</taxon>
        <taxon>Moorena</taxon>
    </lineage>
</organism>